<dbReference type="AlphaFoldDB" id="A0A4Y9SJY7"/>
<dbReference type="InterPro" id="IPR041290">
    <property type="entry name" value="Tli4_C"/>
</dbReference>
<organism evidence="3 4">
    <name type="scientific">Duganella callida</name>
    <dbReference type="NCBI Taxonomy" id="2561932"/>
    <lineage>
        <taxon>Bacteria</taxon>
        <taxon>Pseudomonadati</taxon>
        <taxon>Pseudomonadota</taxon>
        <taxon>Betaproteobacteria</taxon>
        <taxon>Burkholderiales</taxon>
        <taxon>Oxalobacteraceae</taxon>
        <taxon>Telluria group</taxon>
        <taxon>Duganella</taxon>
    </lineage>
</organism>
<proteinExistence type="predicted"/>
<dbReference type="OrthoDB" id="8722129at2"/>
<dbReference type="Proteomes" id="UP000297729">
    <property type="component" value="Unassembled WGS sequence"/>
</dbReference>
<dbReference type="EMBL" id="SPVG01000117">
    <property type="protein sequence ID" value="TFW22786.1"/>
    <property type="molecule type" value="Genomic_DNA"/>
</dbReference>
<keyword evidence="4" id="KW-1185">Reference proteome</keyword>
<evidence type="ECO:0000259" key="1">
    <source>
        <dbReference type="Pfam" id="PF18426"/>
    </source>
</evidence>
<feature type="domain" description="Tle cognate immunity protein 4 N-terminal" evidence="2">
    <location>
        <begin position="43"/>
        <end position="127"/>
    </location>
</feature>
<dbReference type="Pfam" id="PF18426">
    <property type="entry name" value="Tli4_C"/>
    <property type="match status" value="1"/>
</dbReference>
<reference evidence="3 4" key="1">
    <citation type="submission" date="2019-03" db="EMBL/GenBank/DDBJ databases">
        <title>Draft Genome Sequence of Duganella callidus sp. nov., a Novel Duganella Species Isolated from Cultivated Soil.</title>
        <authorList>
            <person name="Raths R."/>
            <person name="Peta V."/>
            <person name="Bucking H."/>
        </authorList>
    </citation>
    <scope>NUCLEOTIDE SEQUENCE [LARGE SCALE GENOMIC DNA]</scope>
    <source>
        <strain evidence="3 4">DN04</strain>
    </source>
</reference>
<gene>
    <name evidence="3" type="ORF">E4L98_11745</name>
</gene>
<evidence type="ECO:0000259" key="2">
    <source>
        <dbReference type="Pfam" id="PF18443"/>
    </source>
</evidence>
<sequence>MKKNTFRVLFFLLLSILTLFEFKEKYIIWRLKVDEQSKALLMKRVCVGRFTIDVPKNYVVTYRQATVNGWDISTIEETNEAFYIRIKNKEDRLLSEKNEHNGKSLEISYDIKTNELTGKIFLYNRQRLDYYKNGNKTVTESVSIDASVRSKELSYDFTSELRSADDFDRLKEILNQLEILQDSESSRHGGFCFDHGMLRDPVPINYHEHVSIFLGIKSNPDLAISLSTTAGVRPSSSLLQRNEASVIQREYASHFHDLRIGARAINGVPGEEVLQRVDELNGVKGHNFMWESSGSTEDIFLPSLTLELSTGLGKPGAPVNSSLTDSEALALWDKISSSLRRRPEL</sequence>
<evidence type="ECO:0000313" key="4">
    <source>
        <dbReference type="Proteomes" id="UP000297729"/>
    </source>
</evidence>
<feature type="domain" description="Tle cognate immunity protein 4 C-terminal" evidence="1">
    <location>
        <begin position="189"/>
        <end position="343"/>
    </location>
</feature>
<protein>
    <recommendedName>
        <fullName evidence="5">Tle cognate immunity protein 4 C-terminal domain-containing protein</fullName>
    </recommendedName>
</protein>
<accession>A0A4Y9SJY7</accession>
<evidence type="ECO:0000313" key="3">
    <source>
        <dbReference type="EMBL" id="TFW22786.1"/>
    </source>
</evidence>
<dbReference type="InterPro" id="IPR040761">
    <property type="entry name" value="Tli4_N"/>
</dbReference>
<dbReference type="RefSeq" id="WP_135201743.1">
    <property type="nucleotide sequence ID" value="NZ_SPVG01000117.1"/>
</dbReference>
<dbReference type="Pfam" id="PF18443">
    <property type="entry name" value="Tli4_N"/>
    <property type="match status" value="1"/>
</dbReference>
<evidence type="ECO:0008006" key="5">
    <source>
        <dbReference type="Google" id="ProtNLM"/>
    </source>
</evidence>
<name>A0A4Y9SJY7_9BURK</name>
<comment type="caution">
    <text evidence="3">The sequence shown here is derived from an EMBL/GenBank/DDBJ whole genome shotgun (WGS) entry which is preliminary data.</text>
</comment>